<comment type="similarity">
    <text evidence="2">Belongs to the MscL family.</text>
</comment>
<keyword evidence="8 10" id="KW-0472">Membrane</keyword>
<name>A0A644XJE7_9ZZZZ</name>
<dbReference type="PANTHER" id="PTHR30266">
    <property type="entry name" value="MECHANOSENSITIVE CHANNEL MSCL"/>
    <property type="match status" value="1"/>
</dbReference>
<feature type="transmembrane region" description="Helical" evidence="10">
    <location>
        <begin position="79"/>
        <end position="99"/>
    </location>
</feature>
<keyword evidence="9" id="KW-0407">Ion channel</keyword>
<evidence type="ECO:0000256" key="4">
    <source>
        <dbReference type="ARBA" id="ARBA00022475"/>
    </source>
</evidence>
<evidence type="ECO:0000256" key="3">
    <source>
        <dbReference type="ARBA" id="ARBA00022448"/>
    </source>
</evidence>
<dbReference type="GO" id="GO:0005886">
    <property type="term" value="C:plasma membrane"/>
    <property type="evidence" value="ECO:0007669"/>
    <property type="project" value="UniProtKB-SubCell"/>
</dbReference>
<dbReference type="PANTHER" id="PTHR30266:SF2">
    <property type="entry name" value="LARGE-CONDUCTANCE MECHANOSENSITIVE CHANNEL"/>
    <property type="match status" value="1"/>
</dbReference>
<evidence type="ECO:0000256" key="8">
    <source>
        <dbReference type="ARBA" id="ARBA00023136"/>
    </source>
</evidence>
<protein>
    <submittedName>
        <fullName evidence="11">Large-conductance mechanosensitive channel</fullName>
    </submittedName>
</protein>
<dbReference type="InterPro" id="IPR037673">
    <property type="entry name" value="MSC/AndL"/>
</dbReference>
<evidence type="ECO:0000256" key="5">
    <source>
        <dbReference type="ARBA" id="ARBA00022692"/>
    </source>
</evidence>
<keyword evidence="4" id="KW-1003">Cell membrane</keyword>
<dbReference type="InterPro" id="IPR036019">
    <property type="entry name" value="MscL_channel"/>
</dbReference>
<proteinExistence type="inferred from homology"/>
<keyword evidence="5 10" id="KW-0812">Transmembrane</keyword>
<accession>A0A644XJE7</accession>
<comment type="subcellular location">
    <subcellularLocation>
        <location evidence="1">Cell membrane</location>
        <topology evidence="1">Multi-pass membrane protein</topology>
    </subcellularLocation>
</comment>
<evidence type="ECO:0000313" key="11">
    <source>
        <dbReference type="EMBL" id="MPM14204.1"/>
    </source>
</evidence>
<evidence type="ECO:0000256" key="2">
    <source>
        <dbReference type="ARBA" id="ARBA00007254"/>
    </source>
</evidence>
<dbReference type="InterPro" id="IPR019823">
    <property type="entry name" value="Mechanosensitive_channel_CS"/>
</dbReference>
<dbReference type="PRINTS" id="PR01264">
    <property type="entry name" value="MECHCHANNEL"/>
</dbReference>
<comment type="caution">
    <text evidence="11">The sequence shown here is derived from an EMBL/GenBank/DDBJ whole genome shotgun (WGS) entry which is preliminary data.</text>
</comment>
<dbReference type="NCBIfam" id="TIGR00220">
    <property type="entry name" value="mscL"/>
    <property type="match status" value="1"/>
</dbReference>
<reference evidence="11" key="1">
    <citation type="submission" date="2019-08" db="EMBL/GenBank/DDBJ databases">
        <authorList>
            <person name="Kucharzyk K."/>
            <person name="Murdoch R.W."/>
            <person name="Higgins S."/>
            <person name="Loffler F."/>
        </authorList>
    </citation>
    <scope>NUCLEOTIDE SEQUENCE</scope>
</reference>
<dbReference type="Gene3D" id="1.10.1200.120">
    <property type="entry name" value="Large-conductance mechanosensitive channel, MscL, domain 1"/>
    <property type="match status" value="1"/>
</dbReference>
<dbReference type="Pfam" id="PF01741">
    <property type="entry name" value="MscL"/>
    <property type="match status" value="1"/>
</dbReference>
<evidence type="ECO:0000256" key="1">
    <source>
        <dbReference type="ARBA" id="ARBA00004651"/>
    </source>
</evidence>
<keyword evidence="6 10" id="KW-1133">Transmembrane helix</keyword>
<dbReference type="PROSITE" id="PS01327">
    <property type="entry name" value="MSCL"/>
    <property type="match status" value="1"/>
</dbReference>
<keyword evidence="7" id="KW-0406">Ion transport</keyword>
<dbReference type="SUPFAM" id="SSF81330">
    <property type="entry name" value="Gated mechanosensitive channel"/>
    <property type="match status" value="1"/>
</dbReference>
<dbReference type="InterPro" id="IPR001185">
    <property type="entry name" value="MS_channel"/>
</dbReference>
<dbReference type="AlphaFoldDB" id="A0A644XJE7"/>
<evidence type="ECO:0000256" key="7">
    <source>
        <dbReference type="ARBA" id="ARBA00023065"/>
    </source>
</evidence>
<evidence type="ECO:0000256" key="6">
    <source>
        <dbReference type="ARBA" id="ARBA00022989"/>
    </source>
</evidence>
<evidence type="ECO:0000256" key="10">
    <source>
        <dbReference type="SAM" id="Phobius"/>
    </source>
</evidence>
<gene>
    <name evidence="11" type="primary">mscL_16</name>
    <name evidence="11" type="ORF">SDC9_60564</name>
</gene>
<keyword evidence="3" id="KW-0813">Transport</keyword>
<sequence length="140" mass="14859">MFKEFKEFAVKGNVIDLAVGVVIGGAFGKIVSSLVADIIAPVIGWMTAGVDISALKWVISPAVMNGDTVVKAEAAITYGNFLQATIDFLIIAFALFLFVKAVNRARSLQKEPEAPKPAPAAPTETQLLGEILEELKKGKA</sequence>
<organism evidence="11">
    <name type="scientific">bioreactor metagenome</name>
    <dbReference type="NCBI Taxonomy" id="1076179"/>
    <lineage>
        <taxon>unclassified sequences</taxon>
        <taxon>metagenomes</taxon>
        <taxon>ecological metagenomes</taxon>
    </lineage>
</organism>
<dbReference type="NCBIfam" id="NF001843">
    <property type="entry name" value="PRK00567.1-4"/>
    <property type="match status" value="1"/>
</dbReference>
<evidence type="ECO:0000256" key="9">
    <source>
        <dbReference type="ARBA" id="ARBA00023303"/>
    </source>
</evidence>
<dbReference type="GO" id="GO:0008381">
    <property type="term" value="F:mechanosensitive monoatomic ion channel activity"/>
    <property type="evidence" value="ECO:0007669"/>
    <property type="project" value="InterPro"/>
</dbReference>
<dbReference type="EMBL" id="VSSQ01002241">
    <property type="protein sequence ID" value="MPM14204.1"/>
    <property type="molecule type" value="Genomic_DNA"/>
</dbReference>
<dbReference type="HAMAP" id="MF_00115">
    <property type="entry name" value="MscL"/>
    <property type="match status" value="1"/>
</dbReference>